<comment type="caution">
    <text evidence="2">The sequence shown here is derived from an EMBL/GenBank/DDBJ whole genome shotgun (WGS) entry which is preliminary data.</text>
</comment>
<reference evidence="2" key="1">
    <citation type="submission" date="2017-08" db="EMBL/GenBank/DDBJ databases">
        <authorList>
            <person name="Polle J.E."/>
            <person name="Barry K."/>
            <person name="Cushman J."/>
            <person name="Schmutz J."/>
            <person name="Tran D."/>
            <person name="Hathwaick L.T."/>
            <person name="Yim W.C."/>
            <person name="Jenkins J."/>
            <person name="Mckie-Krisberg Z.M."/>
            <person name="Prochnik S."/>
            <person name="Lindquist E."/>
            <person name="Dockter R.B."/>
            <person name="Adam C."/>
            <person name="Molina H."/>
            <person name="Bunkerborg J."/>
            <person name="Jin E."/>
            <person name="Buchheim M."/>
            <person name="Magnuson J."/>
        </authorList>
    </citation>
    <scope>NUCLEOTIDE SEQUENCE</scope>
    <source>
        <strain evidence="2">CCAP 19/18</strain>
    </source>
</reference>
<evidence type="ECO:0000313" key="3">
    <source>
        <dbReference type="Proteomes" id="UP000815325"/>
    </source>
</evidence>
<feature type="region of interest" description="Disordered" evidence="1">
    <location>
        <begin position="1"/>
        <end position="71"/>
    </location>
</feature>
<evidence type="ECO:0000313" key="2">
    <source>
        <dbReference type="EMBL" id="KAF5837338.1"/>
    </source>
</evidence>
<proteinExistence type="predicted"/>
<keyword evidence="3" id="KW-1185">Reference proteome</keyword>
<sequence>MPTRSPAAFGLEDQHDRQNDPEIFGSSSLADSPDMPRTAAEAAERATFKQHVHAGVQGPRNTGKAPPGKVM</sequence>
<name>A0ABQ7GRV0_DUNSA</name>
<protein>
    <recommendedName>
        <fullName evidence="4">Encoded protein</fullName>
    </recommendedName>
</protein>
<gene>
    <name evidence="2" type="ORF">DUNSADRAFT_4497</name>
</gene>
<dbReference type="Proteomes" id="UP000815325">
    <property type="component" value="Unassembled WGS sequence"/>
</dbReference>
<organism evidence="2 3">
    <name type="scientific">Dunaliella salina</name>
    <name type="common">Green alga</name>
    <name type="synonym">Protococcus salinus</name>
    <dbReference type="NCBI Taxonomy" id="3046"/>
    <lineage>
        <taxon>Eukaryota</taxon>
        <taxon>Viridiplantae</taxon>
        <taxon>Chlorophyta</taxon>
        <taxon>core chlorophytes</taxon>
        <taxon>Chlorophyceae</taxon>
        <taxon>CS clade</taxon>
        <taxon>Chlamydomonadales</taxon>
        <taxon>Dunaliellaceae</taxon>
        <taxon>Dunaliella</taxon>
    </lineage>
</organism>
<evidence type="ECO:0008006" key="4">
    <source>
        <dbReference type="Google" id="ProtNLM"/>
    </source>
</evidence>
<accession>A0ABQ7GRV0</accession>
<dbReference type="EMBL" id="MU069619">
    <property type="protein sequence ID" value="KAF5837338.1"/>
    <property type="molecule type" value="Genomic_DNA"/>
</dbReference>
<evidence type="ECO:0000256" key="1">
    <source>
        <dbReference type="SAM" id="MobiDB-lite"/>
    </source>
</evidence>